<keyword evidence="3" id="KW-0645">Protease</keyword>
<evidence type="ECO:0000256" key="3">
    <source>
        <dbReference type="ARBA" id="ARBA00022670"/>
    </source>
</evidence>
<comment type="similarity">
    <text evidence="1">Belongs to the peptidase S10 family.</text>
</comment>
<dbReference type="EMBL" id="JAVFHQ010000004">
    <property type="protein sequence ID" value="KAK4549433.1"/>
    <property type="molecule type" value="Genomic_DNA"/>
</dbReference>
<keyword evidence="6" id="KW-0325">Glycoprotein</keyword>
<evidence type="ECO:0000313" key="8">
    <source>
        <dbReference type="EMBL" id="KAK4549433.1"/>
    </source>
</evidence>
<organism evidence="8 9">
    <name type="scientific">Oleoguttula mirabilis</name>
    <dbReference type="NCBI Taxonomy" id="1507867"/>
    <lineage>
        <taxon>Eukaryota</taxon>
        <taxon>Fungi</taxon>
        <taxon>Dikarya</taxon>
        <taxon>Ascomycota</taxon>
        <taxon>Pezizomycotina</taxon>
        <taxon>Dothideomycetes</taxon>
        <taxon>Dothideomycetidae</taxon>
        <taxon>Mycosphaerellales</taxon>
        <taxon>Teratosphaeriaceae</taxon>
        <taxon>Oleoguttula</taxon>
    </lineage>
</organism>
<evidence type="ECO:0000256" key="1">
    <source>
        <dbReference type="ARBA" id="ARBA00009431"/>
    </source>
</evidence>
<dbReference type="GO" id="GO:0004185">
    <property type="term" value="F:serine-type carboxypeptidase activity"/>
    <property type="evidence" value="ECO:0007669"/>
    <property type="project" value="InterPro"/>
</dbReference>
<dbReference type="Gene3D" id="3.40.50.1820">
    <property type="entry name" value="alpha/beta hydrolase"/>
    <property type="match status" value="1"/>
</dbReference>
<dbReference type="InterPro" id="IPR001563">
    <property type="entry name" value="Peptidase_S10"/>
</dbReference>
<evidence type="ECO:0000256" key="7">
    <source>
        <dbReference type="SAM" id="SignalP"/>
    </source>
</evidence>
<feature type="signal peptide" evidence="7">
    <location>
        <begin position="1"/>
        <end position="19"/>
    </location>
</feature>
<evidence type="ECO:0000256" key="4">
    <source>
        <dbReference type="ARBA" id="ARBA00022729"/>
    </source>
</evidence>
<dbReference type="Gene3D" id="1.10.287.410">
    <property type="match status" value="1"/>
</dbReference>
<keyword evidence="5" id="KW-0378">Hydrolase</keyword>
<proteinExistence type="inferred from homology"/>
<dbReference type="Pfam" id="PF00450">
    <property type="entry name" value="Peptidase_S10"/>
    <property type="match status" value="1"/>
</dbReference>
<dbReference type="SUPFAM" id="SSF53474">
    <property type="entry name" value="alpha/beta-Hydrolases"/>
    <property type="match status" value="1"/>
</dbReference>
<gene>
    <name evidence="8" type="ORF">LTR36_006430</name>
</gene>
<feature type="chain" id="PRO_5044001392" description="Carboxypeptidase" evidence="7">
    <location>
        <begin position="20"/>
        <end position="493"/>
    </location>
</feature>
<accession>A0AAV9JXR2</accession>
<evidence type="ECO:0000256" key="5">
    <source>
        <dbReference type="ARBA" id="ARBA00022801"/>
    </source>
</evidence>
<dbReference type="GO" id="GO:0006508">
    <property type="term" value="P:proteolysis"/>
    <property type="evidence" value="ECO:0007669"/>
    <property type="project" value="UniProtKB-KW"/>
</dbReference>
<protein>
    <recommendedName>
        <fullName evidence="10">Carboxypeptidase</fullName>
    </recommendedName>
</protein>
<evidence type="ECO:0000313" key="9">
    <source>
        <dbReference type="Proteomes" id="UP001324427"/>
    </source>
</evidence>
<dbReference type="Proteomes" id="UP001324427">
    <property type="component" value="Unassembled WGS sequence"/>
</dbReference>
<keyword evidence="4 7" id="KW-0732">Signal</keyword>
<dbReference type="AlphaFoldDB" id="A0AAV9JXR2"/>
<reference evidence="8 9" key="1">
    <citation type="submission" date="2021-11" db="EMBL/GenBank/DDBJ databases">
        <title>Black yeast isolated from Biological Soil Crust.</title>
        <authorList>
            <person name="Kurbessoian T."/>
        </authorList>
    </citation>
    <scope>NUCLEOTIDE SEQUENCE [LARGE SCALE GENOMIC DNA]</scope>
    <source>
        <strain evidence="8 9">CCFEE 5522</strain>
    </source>
</reference>
<evidence type="ECO:0008006" key="10">
    <source>
        <dbReference type="Google" id="ProtNLM"/>
    </source>
</evidence>
<keyword evidence="2" id="KW-0121">Carboxypeptidase</keyword>
<name>A0AAV9JXR2_9PEZI</name>
<sequence length="493" mass="53807">MPFATLLPLLAASFVYGLALPAERPLHQALLDSSSHSFGHGSGFPVFQQDDDTCKTNTTHFTGKVQVSAGKSLFFWFVESVDDAQNKPTVVWLNGGPGASSMVGLFEEIGPCEFLNANKTIENPHTWANFANLLFLDQPAGVGFSTVVAGETSPVTLGEASVDFAAFLHSFVSQFPEYFTGGLYIAGESFGGRYTPRFTADILRKQIARAADALPVRIMGIALFNALVDGMYTTLGHYEMFCTDQADLLRFNETVCTAMAAAIPEAERLQRLCQATYDSYICAAAQSYGQVNLYKYFQEEVDALRRSPYDLRLSCDRPPICIPSTEFSVESYLSAPEIQSRLGIGAYLKYLSINFALNTQWSAQPEISLPSTSEVSYLLDEGKIAVLAVNGNYDVSITSTGAWREYDELPWSGSMPYRLSPRRDWYFAEAKNGGELRKGGQTKAYGRLKLAGVDDAGHMSPGDQKEGVASLARAWIAEVAGAAARESLIPVEV</sequence>
<evidence type="ECO:0000256" key="2">
    <source>
        <dbReference type="ARBA" id="ARBA00022645"/>
    </source>
</evidence>
<keyword evidence="9" id="KW-1185">Reference proteome</keyword>
<dbReference type="InterPro" id="IPR029058">
    <property type="entry name" value="AB_hydrolase_fold"/>
</dbReference>
<evidence type="ECO:0000256" key="6">
    <source>
        <dbReference type="ARBA" id="ARBA00023180"/>
    </source>
</evidence>
<dbReference type="PANTHER" id="PTHR11802">
    <property type="entry name" value="SERINE PROTEASE FAMILY S10 SERINE CARBOXYPEPTIDASE"/>
    <property type="match status" value="1"/>
</dbReference>
<dbReference type="PANTHER" id="PTHR11802:SF3">
    <property type="entry name" value="RETINOID-INDUCIBLE SERINE CARBOXYPEPTIDASE"/>
    <property type="match status" value="1"/>
</dbReference>
<comment type="caution">
    <text evidence="8">The sequence shown here is derived from an EMBL/GenBank/DDBJ whole genome shotgun (WGS) entry which is preliminary data.</text>
</comment>
<dbReference type="PRINTS" id="PR00724">
    <property type="entry name" value="CRBOXYPTASEC"/>
</dbReference>